<dbReference type="InterPro" id="IPR000668">
    <property type="entry name" value="Peptidase_C1A_C"/>
</dbReference>
<evidence type="ECO:0000256" key="1">
    <source>
        <dbReference type="ARBA" id="ARBA00008455"/>
    </source>
</evidence>
<dbReference type="InterPro" id="IPR013128">
    <property type="entry name" value="Peptidase_C1A"/>
</dbReference>
<keyword evidence="4" id="KW-0788">Thiol protease</keyword>
<reference evidence="7 8" key="1">
    <citation type="submission" date="2023-11" db="EMBL/GenBank/DDBJ databases">
        <authorList>
            <person name="Hedman E."/>
            <person name="Englund M."/>
            <person name="Stromberg M."/>
            <person name="Nyberg Akerstrom W."/>
            <person name="Nylinder S."/>
            <person name="Jareborg N."/>
            <person name="Kallberg Y."/>
            <person name="Kronander E."/>
        </authorList>
    </citation>
    <scope>NUCLEOTIDE SEQUENCE [LARGE SCALE GENOMIC DNA]</scope>
</reference>
<evidence type="ECO:0000256" key="4">
    <source>
        <dbReference type="ARBA" id="ARBA00022807"/>
    </source>
</evidence>
<evidence type="ECO:0000313" key="8">
    <source>
        <dbReference type="Proteomes" id="UP001314205"/>
    </source>
</evidence>
<dbReference type="InterPro" id="IPR025661">
    <property type="entry name" value="Pept_asp_AS"/>
</dbReference>
<feature type="domain" description="Peptidase C1A papain C-terminal" evidence="6">
    <location>
        <begin position="39"/>
        <end position="260"/>
    </location>
</feature>
<organism evidence="7 8">
    <name type="scientific">Parnassius mnemosyne</name>
    <name type="common">clouded apollo</name>
    <dbReference type="NCBI Taxonomy" id="213953"/>
    <lineage>
        <taxon>Eukaryota</taxon>
        <taxon>Metazoa</taxon>
        <taxon>Ecdysozoa</taxon>
        <taxon>Arthropoda</taxon>
        <taxon>Hexapoda</taxon>
        <taxon>Insecta</taxon>
        <taxon>Pterygota</taxon>
        <taxon>Neoptera</taxon>
        <taxon>Endopterygota</taxon>
        <taxon>Lepidoptera</taxon>
        <taxon>Glossata</taxon>
        <taxon>Ditrysia</taxon>
        <taxon>Papilionoidea</taxon>
        <taxon>Papilionidae</taxon>
        <taxon>Parnassiinae</taxon>
        <taxon>Parnassini</taxon>
        <taxon>Parnassius</taxon>
        <taxon>Driopa</taxon>
    </lineage>
</organism>
<dbReference type="PANTHER" id="PTHR12411">
    <property type="entry name" value="CYSTEINE PROTEASE FAMILY C1-RELATED"/>
    <property type="match status" value="1"/>
</dbReference>
<dbReference type="GO" id="GO:0008234">
    <property type="term" value="F:cysteine-type peptidase activity"/>
    <property type="evidence" value="ECO:0007669"/>
    <property type="project" value="UniProtKB-KW"/>
</dbReference>
<dbReference type="InterPro" id="IPR038765">
    <property type="entry name" value="Papain-like_cys_pep_sf"/>
</dbReference>
<dbReference type="SUPFAM" id="SSF54001">
    <property type="entry name" value="Cysteine proteinases"/>
    <property type="match status" value="1"/>
</dbReference>
<dbReference type="Proteomes" id="UP001314205">
    <property type="component" value="Unassembled WGS sequence"/>
</dbReference>
<evidence type="ECO:0000259" key="6">
    <source>
        <dbReference type="SMART" id="SM00645"/>
    </source>
</evidence>
<dbReference type="GO" id="GO:0006508">
    <property type="term" value="P:proteolysis"/>
    <property type="evidence" value="ECO:0007669"/>
    <property type="project" value="UniProtKB-KW"/>
</dbReference>
<proteinExistence type="inferred from homology"/>
<dbReference type="CDD" id="cd02248">
    <property type="entry name" value="Peptidase_C1A"/>
    <property type="match status" value="1"/>
</dbReference>
<evidence type="ECO:0000313" key="7">
    <source>
        <dbReference type="EMBL" id="CAK1579653.1"/>
    </source>
</evidence>
<protein>
    <recommendedName>
        <fullName evidence="6">Peptidase C1A papain C-terminal domain-containing protein</fullName>
    </recommendedName>
</protein>
<dbReference type="SMART" id="SM00645">
    <property type="entry name" value="Pept_C1"/>
    <property type="match status" value="1"/>
</dbReference>
<dbReference type="AlphaFoldDB" id="A0AAV1K9G5"/>
<evidence type="ECO:0000256" key="5">
    <source>
        <dbReference type="ARBA" id="ARBA00023157"/>
    </source>
</evidence>
<name>A0AAV1K9G5_9NEOP</name>
<dbReference type="Pfam" id="PF00112">
    <property type="entry name" value="Peptidase_C1"/>
    <property type="match status" value="1"/>
</dbReference>
<dbReference type="InterPro" id="IPR039417">
    <property type="entry name" value="Peptidase_C1A_papain-like"/>
</dbReference>
<evidence type="ECO:0000256" key="3">
    <source>
        <dbReference type="ARBA" id="ARBA00022801"/>
    </source>
</evidence>
<comment type="similarity">
    <text evidence="1">Belongs to the peptidase C1 family.</text>
</comment>
<keyword evidence="3" id="KW-0378">Hydrolase</keyword>
<keyword evidence="8" id="KW-1185">Reference proteome</keyword>
<accession>A0AAV1K9G5</accession>
<dbReference type="InterPro" id="IPR025660">
    <property type="entry name" value="Pept_his_AS"/>
</dbReference>
<keyword evidence="2" id="KW-0645">Protease</keyword>
<gene>
    <name evidence="7" type="ORF">PARMNEM_LOCUS1566</name>
</gene>
<dbReference type="PRINTS" id="PR00705">
    <property type="entry name" value="PAPAIN"/>
</dbReference>
<evidence type="ECO:0000256" key="2">
    <source>
        <dbReference type="ARBA" id="ARBA00022670"/>
    </source>
</evidence>
<dbReference type="PROSITE" id="PS00139">
    <property type="entry name" value="THIOL_PROTEASE_CYS"/>
    <property type="match status" value="1"/>
</dbReference>
<dbReference type="InterPro" id="IPR000169">
    <property type="entry name" value="Pept_cys_AS"/>
</dbReference>
<dbReference type="PROSITE" id="PS00639">
    <property type="entry name" value="THIOL_PROTEASE_HIS"/>
    <property type="match status" value="1"/>
</dbReference>
<sequence>MNSTKYPKLLTNEHPSNEAFLSGNIFSKHDPKTVRDRTVPEYFDWRQYGKVSPVKNQYQCGACWAFSAIANIESQIRIHLMKNYTLSEQFLIDCIKNNKGCGADSLIKTFAAIVTDFGGVLLDSDYFPYEAKPNMCRWQPNFNTKLIPVIGFKRVFPNENVMIQYILQYGPLSAAINSKSMESYKGDIDEPTGETCSPKHLNHAVLIVGYSAYVSKTSGKVTPYWIIKNSWGTEWGDNGYYYLVRGRNACGIANDVSFAFVQ</sequence>
<keyword evidence="5" id="KW-1015">Disulfide bond</keyword>
<dbReference type="Gene3D" id="3.90.70.10">
    <property type="entry name" value="Cysteine proteinases"/>
    <property type="match status" value="1"/>
</dbReference>
<comment type="caution">
    <text evidence="7">The sequence shown here is derived from an EMBL/GenBank/DDBJ whole genome shotgun (WGS) entry which is preliminary data.</text>
</comment>
<dbReference type="EMBL" id="CAVLGL010000002">
    <property type="protein sequence ID" value="CAK1579653.1"/>
    <property type="molecule type" value="Genomic_DNA"/>
</dbReference>
<dbReference type="PROSITE" id="PS00640">
    <property type="entry name" value="THIOL_PROTEASE_ASN"/>
    <property type="match status" value="1"/>
</dbReference>